<name>A0A4C1ZCD3_EUMVA</name>
<dbReference type="AlphaFoldDB" id="A0A4C1ZCD3"/>
<keyword evidence="2" id="KW-1185">Reference proteome</keyword>
<reference evidence="1 2" key="1">
    <citation type="journal article" date="2019" name="Commun. Biol.">
        <title>The bagworm genome reveals a unique fibroin gene that provides high tensile strength.</title>
        <authorList>
            <person name="Kono N."/>
            <person name="Nakamura H."/>
            <person name="Ohtoshi R."/>
            <person name="Tomita M."/>
            <person name="Numata K."/>
            <person name="Arakawa K."/>
        </authorList>
    </citation>
    <scope>NUCLEOTIDE SEQUENCE [LARGE SCALE GENOMIC DNA]</scope>
</reference>
<protein>
    <submittedName>
        <fullName evidence="1">Uncharacterized protein</fullName>
    </submittedName>
</protein>
<evidence type="ECO:0000313" key="2">
    <source>
        <dbReference type="Proteomes" id="UP000299102"/>
    </source>
</evidence>
<accession>A0A4C1ZCD3</accession>
<evidence type="ECO:0000313" key="1">
    <source>
        <dbReference type="EMBL" id="GBP84744.1"/>
    </source>
</evidence>
<comment type="caution">
    <text evidence="1">The sequence shown here is derived from an EMBL/GenBank/DDBJ whole genome shotgun (WGS) entry which is preliminary data.</text>
</comment>
<gene>
    <name evidence="1" type="ORF">EVAR_64639_1</name>
</gene>
<proteinExistence type="predicted"/>
<sequence length="119" mass="13214">MCIDTSKYRCGTPAARVRRRRRPSAVAADAVNYQISRPGPIPSPKGCVCCHVLPINPLLSHTLPQPFPFGLKDLDLRPFSLLRRDTQGLLTTVSDAIPVDCINSKRSDSHRYDVKITSE</sequence>
<dbReference type="EMBL" id="BGZK01001695">
    <property type="protein sequence ID" value="GBP84744.1"/>
    <property type="molecule type" value="Genomic_DNA"/>
</dbReference>
<dbReference type="Proteomes" id="UP000299102">
    <property type="component" value="Unassembled WGS sequence"/>
</dbReference>
<organism evidence="1 2">
    <name type="scientific">Eumeta variegata</name>
    <name type="common">Bagworm moth</name>
    <name type="synonym">Eumeta japonica</name>
    <dbReference type="NCBI Taxonomy" id="151549"/>
    <lineage>
        <taxon>Eukaryota</taxon>
        <taxon>Metazoa</taxon>
        <taxon>Ecdysozoa</taxon>
        <taxon>Arthropoda</taxon>
        <taxon>Hexapoda</taxon>
        <taxon>Insecta</taxon>
        <taxon>Pterygota</taxon>
        <taxon>Neoptera</taxon>
        <taxon>Endopterygota</taxon>
        <taxon>Lepidoptera</taxon>
        <taxon>Glossata</taxon>
        <taxon>Ditrysia</taxon>
        <taxon>Tineoidea</taxon>
        <taxon>Psychidae</taxon>
        <taxon>Oiketicinae</taxon>
        <taxon>Eumeta</taxon>
    </lineage>
</organism>